<gene>
    <name evidence="1" type="ORF">ROZALSC1DRAFT_31697</name>
</gene>
<dbReference type="AlphaFoldDB" id="A0A4V1IYZ9"/>
<reference evidence="2" key="1">
    <citation type="journal article" date="2018" name="Nat. Microbiol.">
        <title>Leveraging single-cell genomics to expand the fungal tree of life.</title>
        <authorList>
            <person name="Ahrendt S.R."/>
            <person name="Quandt C.A."/>
            <person name="Ciobanu D."/>
            <person name="Clum A."/>
            <person name="Salamov A."/>
            <person name="Andreopoulos B."/>
            <person name="Cheng J.F."/>
            <person name="Woyke T."/>
            <person name="Pelin A."/>
            <person name="Henrissat B."/>
            <person name="Reynolds N.K."/>
            <person name="Benny G.L."/>
            <person name="Smith M.E."/>
            <person name="James T.Y."/>
            <person name="Grigoriev I.V."/>
        </authorList>
    </citation>
    <scope>NUCLEOTIDE SEQUENCE [LARGE SCALE GENOMIC DNA]</scope>
    <source>
        <strain evidence="2">CSF55</strain>
    </source>
</reference>
<organism evidence="1 2">
    <name type="scientific">Rozella allomycis (strain CSF55)</name>
    <dbReference type="NCBI Taxonomy" id="988480"/>
    <lineage>
        <taxon>Eukaryota</taxon>
        <taxon>Fungi</taxon>
        <taxon>Fungi incertae sedis</taxon>
        <taxon>Cryptomycota</taxon>
        <taxon>Cryptomycota incertae sedis</taxon>
        <taxon>Rozella</taxon>
    </lineage>
</organism>
<sequence length="78" mass="9055">MFQFTVESEHPIRGIQVLKKVCKLFKDQQKEPKLFFVVPTHQFSSFKKQVFVGKSGNSSVQEIQELKQYVLELPVGIK</sequence>
<evidence type="ECO:0000313" key="1">
    <source>
        <dbReference type="EMBL" id="RKP16319.1"/>
    </source>
</evidence>
<evidence type="ECO:0000313" key="2">
    <source>
        <dbReference type="Proteomes" id="UP000281549"/>
    </source>
</evidence>
<name>A0A4V1IYZ9_ROZAC</name>
<dbReference type="Proteomes" id="UP000281549">
    <property type="component" value="Unassembled WGS sequence"/>
</dbReference>
<accession>A0A4V1IYZ9</accession>
<dbReference type="EMBL" id="ML006680">
    <property type="protein sequence ID" value="RKP16319.1"/>
    <property type="molecule type" value="Genomic_DNA"/>
</dbReference>
<proteinExistence type="predicted"/>
<protein>
    <submittedName>
        <fullName evidence="1">Uncharacterized protein</fullName>
    </submittedName>
</protein>